<gene>
    <name evidence="2" type="ORF">RRG08_017048</name>
</gene>
<feature type="compositionally biased region" description="Basic residues" evidence="1">
    <location>
        <begin position="144"/>
        <end position="161"/>
    </location>
</feature>
<dbReference type="Proteomes" id="UP001283361">
    <property type="component" value="Unassembled WGS sequence"/>
</dbReference>
<evidence type="ECO:0000256" key="1">
    <source>
        <dbReference type="SAM" id="MobiDB-lite"/>
    </source>
</evidence>
<sequence>MHHLQNKASASRYQQHGSGFHPDTGSSIEHNSSTTEPLHISVATNLPDQTGSGFYPGTGSSIEHNSSTTEPIHLSIATTLPDQTGSGFHPGTDSSIEHKSSITEHLHLSVATTCELSDRFAAEPLLGSSALQEVTFTRLAQPRGRPRNKQLFTSRKRKKEGPKKFENLSLEKRQGLLLRAVCRPHESLGTGIISSAELRDFSDFDDIILDSTLSL</sequence>
<accession>A0AAE0Z042</accession>
<evidence type="ECO:0000313" key="2">
    <source>
        <dbReference type="EMBL" id="KAK3760282.1"/>
    </source>
</evidence>
<feature type="compositionally biased region" description="Polar residues" evidence="1">
    <location>
        <begin position="1"/>
        <end position="17"/>
    </location>
</feature>
<feature type="region of interest" description="Disordered" evidence="1">
    <location>
        <begin position="1"/>
        <end position="66"/>
    </location>
</feature>
<protein>
    <submittedName>
        <fullName evidence="2">Uncharacterized protein</fullName>
    </submittedName>
</protein>
<feature type="region of interest" description="Disordered" evidence="1">
    <location>
        <begin position="143"/>
        <end position="163"/>
    </location>
</feature>
<organism evidence="2 3">
    <name type="scientific">Elysia crispata</name>
    <name type="common">lettuce slug</name>
    <dbReference type="NCBI Taxonomy" id="231223"/>
    <lineage>
        <taxon>Eukaryota</taxon>
        <taxon>Metazoa</taxon>
        <taxon>Spiralia</taxon>
        <taxon>Lophotrochozoa</taxon>
        <taxon>Mollusca</taxon>
        <taxon>Gastropoda</taxon>
        <taxon>Heterobranchia</taxon>
        <taxon>Euthyneura</taxon>
        <taxon>Panpulmonata</taxon>
        <taxon>Sacoglossa</taxon>
        <taxon>Placobranchoidea</taxon>
        <taxon>Plakobranchidae</taxon>
        <taxon>Elysia</taxon>
    </lineage>
</organism>
<evidence type="ECO:0000313" key="3">
    <source>
        <dbReference type="Proteomes" id="UP001283361"/>
    </source>
</evidence>
<feature type="region of interest" description="Disordered" evidence="1">
    <location>
        <begin position="79"/>
        <end position="99"/>
    </location>
</feature>
<dbReference type="AlphaFoldDB" id="A0AAE0Z042"/>
<dbReference type="EMBL" id="JAWDGP010005029">
    <property type="protein sequence ID" value="KAK3760282.1"/>
    <property type="molecule type" value="Genomic_DNA"/>
</dbReference>
<proteinExistence type="predicted"/>
<keyword evidence="3" id="KW-1185">Reference proteome</keyword>
<reference evidence="2" key="1">
    <citation type="journal article" date="2023" name="G3 (Bethesda)">
        <title>A reference genome for the long-term kleptoplast-retaining sea slug Elysia crispata morphotype clarki.</title>
        <authorList>
            <person name="Eastman K.E."/>
            <person name="Pendleton A.L."/>
            <person name="Shaikh M.A."/>
            <person name="Suttiyut T."/>
            <person name="Ogas R."/>
            <person name="Tomko P."/>
            <person name="Gavelis G."/>
            <person name="Widhalm J.R."/>
            <person name="Wisecaver J.H."/>
        </authorList>
    </citation>
    <scope>NUCLEOTIDE SEQUENCE</scope>
    <source>
        <strain evidence="2">ECLA1</strain>
    </source>
</reference>
<name>A0AAE0Z042_9GAST</name>
<feature type="compositionally biased region" description="Polar residues" evidence="1">
    <location>
        <begin position="24"/>
        <end position="66"/>
    </location>
</feature>
<comment type="caution">
    <text evidence="2">The sequence shown here is derived from an EMBL/GenBank/DDBJ whole genome shotgun (WGS) entry which is preliminary data.</text>
</comment>